<dbReference type="RefSeq" id="WP_086485939.1">
    <property type="nucleotide sequence ID" value="NZ_JBHLWK010000006.1"/>
</dbReference>
<dbReference type="Proteomes" id="UP001589798">
    <property type="component" value="Unassembled WGS sequence"/>
</dbReference>
<comment type="caution">
    <text evidence="3">The sequence shown here is derived from an EMBL/GenBank/DDBJ whole genome shotgun (WGS) entry which is preliminary data.</text>
</comment>
<keyword evidence="2" id="KW-0732">Signal</keyword>
<keyword evidence="4" id="KW-1185">Reference proteome</keyword>
<evidence type="ECO:0008006" key="5">
    <source>
        <dbReference type="Google" id="ProtNLM"/>
    </source>
</evidence>
<dbReference type="EMBL" id="JBHLWK010000006">
    <property type="protein sequence ID" value="MFC0203254.1"/>
    <property type="molecule type" value="Genomic_DNA"/>
</dbReference>
<evidence type="ECO:0000256" key="1">
    <source>
        <dbReference type="SAM" id="MobiDB-lite"/>
    </source>
</evidence>
<gene>
    <name evidence="3" type="ORF">ACFFJC_03110</name>
</gene>
<evidence type="ECO:0000313" key="3">
    <source>
        <dbReference type="EMBL" id="MFC0203254.1"/>
    </source>
</evidence>
<sequence>MKTRIIIAAVPALFLAACATTPPTTAEIDSCRTMEGKMGLQSPHDHGEMKQQGLNPMNLSHDRCRRILGDSK</sequence>
<feature type="signal peptide" evidence="2">
    <location>
        <begin position="1"/>
        <end position="26"/>
    </location>
</feature>
<evidence type="ECO:0000313" key="4">
    <source>
        <dbReference type="Proteomes" id="UP001589798"/>
    </source>
</evidence>
<dbReference type="PROSITE" id="PS51257">
    <property type="entry name" value="PROKAR_LIPOPROTEIN"/>
    <property type="match status" value="1"/>
</dbReference>
<organism evidence="3 4">
    <name type="scientific">Novosphingobium soli</name>
    <dbReference type="NCBI Taxonomy" id="574956"/>
    <lineage>
        <taxon>Bacteria</taxon>
        <taxon>Pseudomonadati</taxon>
        <taxon>Pseudomonadota</taxon>
        <taxon>Alphaproteobacteria</taxon>
        <taxon>Sphingomonadales</taxon>
        <taxon>Sphingomonadaceae</taxon>
        <taxon>Novosphingobium</taxon>
    </lineage>
</organism>
<reference evidence="3 4" key="1">
    <citation type="submission" date="2024-09" db="EMBL/GenBank/DDBJ databases">
        <authorList>
            <person name="Sun Q."/>
            <person name="Mori K."/>
        </authorList>
    </citation>
    <scope>NUCLEOTIDE SEQUENCE [LARGE SCALE GENOMIC DNA]</scope>
    <source>
        <strain evidence="3 4">CCM 7706</strain>
    </source>
</reference>
<name>A0ABV6CR91_9SPHN</name>
<evidence type="ECO:0000256" key="2">
    <source>
        <dbReference type="SAM" id="SignalP"/>
    </source>
</evidence>
<feature type="region of interest" description="Disordered" evidence="1">
    <location>
        <begin position="36"/>
        <end position="62"/>
    </location>
</feature>
<feature type="chain" id="PRO_5045101098" description="Hydroxylase" evidence="2">
    <location>
        <begin position="27"/>
        <end position="72"/>
    </location>
</feature>
<protein>
    <recommendedName>
        <fullName evidence="5">Hydroxylase</fullName>
    </recommendedName>
</protein>
<accession>A0ABV6CR91</accession>
<proteinExistence type="predicted"/>